<dbReference type="PROSITE" id="PS50262">
    <property type="entry name" value="G_PROTEIN_RECEP_F1_2"/>
    <property type="match status" value="1"/>
</dbReference>
<evidence type="ECO:0000259" key="11">
    <source>
        <dbReference type="PROSITE" id="PS50262"/>
    </source>
</evidence>
<dbReference type="Pfam" id="PF13853">
    <property type="entry name" value="7tm_4"/>
    <property type="match status" value="1"/>
</dbReference>
<evidence type="ECO:0000313" key="12">
    <source>
        <dbReference type="EMBL" id="NXG39068.1"/>
    </source>
</evidence>
<protein>
    <submittedName>
        <fullName evidence="12">O1020 protein</fullName>
    </submittedName>
</protein>
<evidence type="ECO:0000313" key="13">
    <source>
        <dbReference type="Proteomes" id="UP000543287"/>
    </source>
</evidence>
<dbReference type="InterPro" id="IPR000725">
    <property type="entry name" value="Olfact_rcpt"/>
</dbReference>
<dbReference type="GO" id="GO:0016020">
    <property type="term" value="C:membrane"/>
    <property type="evidence" value="ECO:0007669"/>
    <property type="project" value="UniProtKB-SubCell"/>
</dbReference>
<dbReference type="PANTHER" id="PTHR48018">
    <property type="entry name" value="OLFACTORY RECEPTOR"/>
    <property type="match status" value="1"/>
</dbReference>
<dbReference type="SUPFAM" id="SSF81321">
    <property type="entry name" value="Family A G protein-coupled receptor-like"/>
    <property type="match status" value="1"/>
</dbReference>
<evidence type="ECO:0000256" key="2">
    <source>
        <dbReference type="ARBA" id="ARBA00004141"/>
    </source>
</evidence>
<comment type="subcellular location">
    <subcellularLocation>
        <location evidence="2">Membrane</location>
        <topology evidence="2">Multi-pass membrane protein</topology>
    </subcellularLocation>
</comment>
<feature type="transmembrane region" description="Helical" evidence="10">
    <location>
        <begin position="91"/>
        <end position="117"/>
    </location>
</feature>
<sequence length="304" mass="33829">MAEGNRSEVMEFVLLRFTNLPGLLFVIFLLIYVTTLVGNLGMIILIRTDSQLRVPLYFLLSNLSFLDIYYSSSVTPKLLSGLLAERNIISFNGCIAQFYFFAVIGTTEAILLAVMGYDHYMAICEPLHFLSVMSPRVCVQLEAGSYIAGTLNALVHTGTLFQLSFCGPNVVHHFYCEIPPLLLLSCSDTRVNEMLMVASIGFIITTSALAIFVSYACILLTIWNLHTVEGGHKAFSTCISHLMAVALFYGSAAFLYLHPLSNHSEDQGKMASIFYAVVTPMLNPFIYSLRNKEVKNALRRAMKK</sequence>
<feature type="transmembrane region" description="Helical" evidence="10">
    <location>
        <begin position="20"/>
        <end position="46"/>
    </location>
</feature>
<evidence type="ECO:0000256" key="3">
    <source>
        <dbReference type="ARBA" id="ARBA00022692"/>
    </source>
</evidence>
<dbReference type="PRINTS" id="PR00237">
    <property type="entry name" value="GPCRRHODOPSN"/>
</dbReference>
<evidence type="ECO:0000256" key="7">
    <source>
        <dbReference type="ARBA" id="ARBA00023170"/>
    </source>
</evidence>
<evidence type="ECO:0000256" key="5">
    <source>
        <dbReference type="ARBA" id="ARBA00023040"/>
    </source>
</evidence>
<feature type="transmembrane region" description="Helical" evidence="10">
    <location>
        <begin position="234"/>
        <end position="258"/>
    </location>
</feature>
<evidence type="ECO:0000256" key="10">
    <source>
        <dbReference type="SAM" id="Phobius"/>
    </source>
</evidence>
<comment type="caution">
    <text evidence="12">The sequence shown here is derived from an EMBL/GenBank/DDBJ whole genome shotgun (WGS) entry which is preliminary data.</text>
</comment>
<keyword evidence="9" id="KW-0807">Transducer</keyword>
<dbReference type="GO" id="GO:0004984">
    <property type="term" value="F:olfactory receptor activity"/>
    <property type="evidence" value="ECO:0007669"/>
    <property type="project" value="InterPro"/>
</dbReference>
<evidence type="ECO:0000256" key="9">
    <source>
        <dbReference type="ARBA" id="ARBA00023224"/>
    </source>
</evidence>
<dbReference type="AlphaFoldDB" id="A0A7K9BGK7"/>
<feature type="transmembrane region" description="Helical" evidence="10">
    <location>
        <begin position="194"/>
        <end position="222"/>
    </location>
</feature>
<organism evidence="12 13">
    <name type="scientific">Dromaius novaehollandiae</name>
    <name type="common">Emu</name>
    <dbReference type="NCBI Taxonomy" id="8790"/>
    <lineage>
        <taxon>Eukaryota</taxon>
        <taxon>Metazoa</taxon>
        <taxon>Chordata</taxon>
        <taxon>Craniata</taxon>
        <taxon>Vertebrata</taxon>
        <taxon>Euteleostomi</taxon>
        <taxon>Archelosauria</taxon>
        <taxon>Archosauria</taxon>
        <taxon>Dinosauria</taxon>
        <taxon>Saurischia</taxon>
        <taxon>Theropoda</taxon>
        <taxon>Coelurosauria</taxon>
        <taxon>Aves</taxon>
        <taxon>Palaeognathae</taxon>
        <taxon>Casuariiformes</taxon>
        <taxon>Dromaiidae</taxon>
        <taxon>Dromaius</taxon>
    </lineage>
</organism>
<evidence type="ECO:0000256" key="6">
    <source>
        <dbReference type="ARBA" id="ARBA00023136"/>
    </source>
</evidence>
<feature type="non-terminal residue" evidence="12">
    <location>
        <position position="304"/>
    </location>
</feature>
<dbReference type="Proteomes" id="UP000543287">
    <property type="component" value="Unassembled WGS sequence"/>
</dbReference>
<dbReference type="GO" id="GO:0004930">
    <property type="term" value="F:G protein-coupled receptor activity"/>
    <property type="evidence" value="ECO:0007669"/>
    <property type="project" value="UniProtKB-KW"/>
</dbReference>
<dbReference type="Gene3D" id="1.20.1070.10">
    <property type="entry name" value="Rhodopsin 7-helix transmembrane proteins"/>
    <property type="match status" value="1"/>
</dbReference>
<keyword evidence="6 10" id="KW-0472">Membrane</keyword>
<feature type="non-terminal residue" evidence="12">
    <location>
        <position position="1"/>
    </location>
</feature>
<comment type="function">
    <text evidence="1">Odorant receptor.</text>
</comment>
<evidence type="ECO:0000256" key="1">
    <source>
        <dbReference type="ARBA" id="ARBA00002936"/>
    </source>
</evidence>
<evidence type="ECO:0000256" key="8">
    <source>
        <dbReference type="ARBA" id="ARBA00023180"/>
    </source>
</evidence>
<feature type="transmembrane region" description="Helical" evidence="10">
    <location>
        <begin position="270"/>
        <end position="289"/>
    </location>
</feature>
<keyword evidence="3 10" id="KW-0812">Transmembrane</keyword>
<dbReference type="InterPro" id="IPR017452">
    <property type="entry name" value="GPCR_Rhodpsn_7TM"/>
</dbReference>
<accession>A0A7K9BGK7</accession>
<feature type="domain" description="G-protein coupled receptors family 1 profile" evidence="11">
    <location>
        <begin position="38"/>
        <end position="287"/>
    </location>
</feature>
<keyword evidence="4 10" id="KW-1133">Transmembrane helix</keyword>
<keyword evidence="5" id="KW-0297">G-protein coupled receptor</keyword>
<proteinExistence type="predicted"/>
<name>A0A7K9BGK7_DRONO</name>
<dbReference type="InterPro" id="IPR000276">
    <property type="entry name" value="GPCR_Rhodpsn"/>
</dbReference>
<evidence type="ECO:0000256" key="4">
    <source>
        <dbReference type="ARBA" id="ARBA00022989"/>
    </source>
</evidence>
<reference evidence="12 13" key="1">
    <citation type="submission" date="2019-09" db="EMBL/GenBank/DDBJ databases">
        <title>Bird 10,000 Genomes (B10K) Project - Family phase.</title>
        <authorList>
            <person name="Zhang G."/>
        </authorList>
    </citation>
    <scope>NUCLEOTIDE SEQUENCE [LARGE SCALE GENOMIC DNA]</scope>
    <source>
        <strain evidence="12">B10K-LSUMZ-23963</strain>
        <tissue evidence="12">Muscle</tissue>
    </source>
</reference>
<dbReference type="PRINTS" id="PR00245">
    <property type="entry name" value="OLFACTORYR"/>
</dbReference>
<dbReference type="EMBL" id="VWZH01000425">
    <property type="protein sequence ID" value="NXG39068.1"/>
    <property type="molecule type" value="Genomic_DNA"/>
</dbReference>
<gene>
    <name evidence="12" type="ORF">DRONOV_R08434</name>
</gene>
<dbReference type="FunFam" id="1.20.1070.10:FF:000003">
    <property type="entry name" value="Olfactory receptor"/>
    <property type="match status" value="1"/>
</dbReference>
<keyword evidence="8" id="KW-0325">Glycoprotein</keyword>
<keyword evidence="7" id="KW-0675">Receptor</keyword>